<evidence type="ECO:0000313" key="1">
    <source>
        <dbReference type="EMBL" id="KAF1942202.1"/>
    </source>
</evidence>
<organism evidence="1 2">
    <name type="scientific">Clathrospora elynae</name>
    <dbReference type="NCBI Taxonomy" id="706981"/>
    <lineage>
        <taxon>Eukaryota</taxon>
        <taxon>Fungi</taxon>
        <taxon>Dikarya</taxon>
        <taxon>Ascomycota</taxon>
        <taxon>Pezizomycotina</taxon>
        <taxon>Dothideomycetes</taxon>
        <taxon>Pleosporomycetidae</taxon>
        <taxon>Pleosporales</taxon>
        <taxon>Diademaceae</taxon>
        <taxon>Clathrospora</taxon>
    </lineage>
</organism>
<dbReference type="EMBL" id="ML976038">
    <property type="protein sequence ID" value="KAF1942202.1"/>
    <property type="molecule type" value="Genomic_DNA"/>
</dbReference>
<dbReference type="Proteomes" id="UP000800038">
    <property type="component" value="Unassembled WGS sequence"/>
</dbReference>
<sequence>MFEILSHCAKAVLNEAGPERMVVFLCHLRFLKSLYSSTPMPQGSARRRRTSWERVHHHQQLYSNQATSGTKGSEMEKNYTTDHSGLYGGSLLPADQASGMPIKILKGVAREVWIMIFFIFQRPRTKITTIGSSTHPSRVGTRFFVANHARHGRYIPDLVYLQLNLSRWQKCAAEPCLMGT</sequence>
<keyword evidence="2" id="KW-1185">Reference proteome</keyword>
<name>A0A6A5SR98_9PLEO</name>
<proteinExistence type="predicted"/>
<dbReference type="AlphaFoldDB" id="A0A6A5SR98"/>
<accession>A0A6A5SR98</accession>
<protein>
    <submittedName>
        <fullName evidence="1">Uncharacterized protein</fullName>
    </submittedName>
</protein>
<reference evidence="1" key="1">
    <citation type="journal article" date="2020" name="Stud. Mycol.">
        <title>101 Dothideomycetes genomes: a test case for predicting lifestyles and emergence of pathogens.</title>
        <authorList>
            <person name="Haridas S."/>
            <person name="Albert R."/>
            <person name="Binder M."/>
            <person name="Bloem J."/>
            <person name="Labutti K."/>
            <person name="Salamov A."/>
            <person name="Andreopoulos B."/>
            <person name="Baker S."/>
            <person name="Barry K."/>
            <person name="Bills G."/>
            <person name="Bluhm B."/>
            <person name="Cannon C."/>
            <person name="Castanera R."/>
            <person name="Culley D."/>
            <person name="Daum C."/>
            <person name="Ezra D."/>
            <person name="Gonzalez J."/>
            <person name="Henrissat B."/>
            <person name="Kuo A."/>
            <person name="Liang C."/>
            <person name="Lipzen A."/>
            <person name="Lutzoni F."/>
            <person name="Magnuson J."/>
            <person name="Mondo S."/>
            <person name="Nolan M."/>
            <person name="Ohm R."/>
            <person name="Pangilinan J."/>
            <person name="Park H.-J."/>
            <person name="Ramirez L."/>
            <person name="Alfaro M."/>
            <person name="Sun H."/>
            <person name="Tritt A."/>
            <person name="Yoshinaga Y."/>
            <person name="Zwiers L.-H."/>
            <person name="Turgeon B."/>
            <person name="Goodwin S."/>
            <person name="Spatafora J."/>
            <person name="Crous P."/>
            <person name="Grigoriev I."/>
        </authorList>
    </citation>
    <scope>NUCLEOTIDE SEQUENCE</scope>
    <source>
        <strain evidence="1">CBS 161.51</strain>
    </source>
</reference>
<gene>
    <name evidence="1" type="ORF">EJ02DRAFT_181784</name>
</gene>
<evidence type="ECO:0000313" key="2">
    <source>
        <dbReference type="Proteomes" id="UP000800038"/>
    </source>
</evidence>